<keyword evidence="5" id="KW-1185">Reference proteome</keyword>
<feature type="region of interest" description="Disordered" evidence="2">
    <location>
        <begin position="26"/>
        <end position="57"/>
    </location>
</feature>
<dbReference type="EMBL" id="JACOPP010000003">
    <property type="protein sequence ID" value="MBC5732850.1"/>
    <property type="molecule type" value="Genomic_DNA"/>
</dbReference>
<dbReference type="SUPFAM" id="SSF53850">
    <property type="entry name" value="Periplasmic binding protein-like II"/>
    <property type="match status" value="1"/>
</dbReference>
<organism evidence="4 5">
    <name type="scientific">Lawsonibacter hominis</name>
    <dbReference type="NCBI Taxonomy" id="2763053"/>
    <lineage>
        <taxon>Bacteria</taxon>
        <taxon>Bacillati</taxon>
        <taxon>Bacillota</taxon>
        <taxon>Clostridia</taxon>
        <taxon>Eubacteriales</taxon>
        <taxon>Oscillospiraceae</taxon>
        <taxon>Lawsonibacter</taxon>
    </lineage>
</organism>
<dbReference type="PANTHER" id="PTHR33376">
    <property type="match status" value="1"/>
</dbReference>
<dbReference type="Pfam" id="PF03480">
    <property type="entry name" value="DctP"/>
    <property type="match status" value="1"/>
</dbReference>
<dbReference type="GO" id="GO:0055085">
    <property type="term" value="P:transmembrane transport"/>
    <property type="evidence" value="ECO:0007669"/>
    <property type="project" value="InterPro"/>
</dbReference>
<reference evidence="4" key="1">
    <citation type="submission" date="2020-08" db="EMBL/GenBank/DDBJ databases">
        <title>Genome public.</title>
        <authorList>
            <person name="Liu C."/>
            <person name="Sun Q."/>
        </authorList>
    </citation>
    <scope>NUCLEOTIDE SEQUENCE</scope>
    <source>
        <strain evidence="4">NSJ-51</strain>
    </source>
</reference>
<gene>
    <name evidence="4" type="primary">dctP</name>
    <name evidence="4" type="ORF">H8S57_03785</name>
</gene>
<proteinExistence type="predicted"/>
<dbReference type="InterPro" id="IPR018389">
    <property type="entry name" value="DctP_fam"/>
</dbReference>
<feature type="compositionally biased region" description="Low complexity" evidence="2">
    <location>
        <begin position="29"/>
        <end position="52"/>
    </location>
</feature>
<evidence type="ECO:0000313" key="5">
    <source>
        <dbReference type="Proteomes" id="UP000661435"/>
    </source>
</evidence>
<sequence>MKTIGKRSLALFLLLTLLAALGGCGGQTSGESGTPAPQTGAPAAESGAPSGEQPDPMTLTFATHLPETGVDGASLKYFFEEVSKETGGLLTFEYYFAGSLVSATDSLTSVSEGLTDIAFVPEGFFETQFYPTFVATIPYTTTSEWVTNKALYEMFQTYAPFREMCAAQNVVNLGVVAPSELAMCSNLKIESLNDLTGLKIRAMGAVNADMTKLGATPVAMAANEIYEALERKTVDAATGIPVTLAVSYKLQEISDYFIYTGYGMYTTSSIYMNKAVYDKLPEAYKQAFQTVYERFVDEYSSETWMGGAIKDSIQAIEDAGGEVIVLPKEERDKWAEKLAVDAQEFVDTATSYGYNGQEILDTYQALVAKYAPDDIAYQVYE</sequence>
<dbReference type="PROSITE" id="PS51257">
    <property type="entry name" value="PROKAR_LIPOPROTEIN"/>
    <property type="match status" value="1"/>
</dbReference>
<evidence type="ECO:0000256" key="1">
    <source>
        <dbReference type="ARBA" id="ARBA00022729"/>
    </source>
</evidence>
<dbReference type="PANTHER" id="PTHR33376:SF15">
    <property type="entry name" value="BLL6794 PROTEIN"/>
    <property type="match status" value="1"/>
</dbReference>
<feature type="chain" id="PRO_5038403268" evidence="3">
    <location>
        <begin position="23"/>
        <end position="381"/>
    </location>
</feature>
<feature type="signal peptide" evidence="3">
    <location>
        <begin position="1"/>
        <end position="22"/>
    </location>
</feature>
<dbReference type="NCBIfam" id="NF037995">
    <property type="entry name" value="TRAP_S1"/>
    <property type="match status" value="1"/>
</dbReference>
<dbReference type="Gene3D" id="3.40.190.170">
    <property type="entry name" value="Bacterial extracellular solute-binding protein, family 7"/>
    <property type="match status" value="1"/>
</dbReference>
<evidence type="ECO:0000256" key="3">
    <source>
        <dbReference type="SAM" id="SignalP"/>
    </source>
</evidence>
<evidence type="ECO:0000313" key="4">
    <source>
        <dbReference type="EMBL" id="MBC5732850.1"/>
    </source>
</evidence>
<dbReference type="Proteomes" id="UP000661435">
    <property type="component" value="Unassembled WGS sequence"/>
</dbReference>
<dbReference type="InterPro" id="IPR038404">
    <property type="entry name" value="TRAP_DctP_sf"/>
</dbReference>
<dbReference type="RefSeq" id="WP_186906748.1">
    <property type="nucleotide sequence ID" value="NZ_JACOPP010000003.1"/>
</dbReference>
<name>A0A8J6JDM4_9FIRM</name>
<dbReference type="AlphaFoldDB" id="A0A8J6JDM4"/>
<comment type="caution">
    <text evidence="4">The sequence shown here is derived from an EMBL/GenBank/DDBJ whole genome shotgun (WGS) entry which is preliminary data.</text>
</comment>
<evidence type="ECO:0000256" key="2">
    <source>
        <dbReference type="SAM" id="MobiDB-lite"/>
    </source>
</evidence>
<keyword evidence="1 3" id="KW-0732">Signal</keyword>
<protein>
    <submittedName>
        <fullName evidence="4">TRAP transporter substrate-binding protein DctP</fullName>
    </submittedName>
</protein>
<accession>A0A8J6JDM4</accession>